<evidence type="ECO:0000256" key="4">
    <source>
        <dbReference type="ARBA" id="ARBA00022989"/>
    </source>
</evidence>
<keyword evidence="2" id="KW-1003">Cell membrane</keyword>
<evidence type="ECO:0000256" key="2">
    <source>
        <dbReference type="ARBA" id="ARBA00022475"/>
    </source>
</evidence>
<feature type="transmembrane region" description="Helical" evidence="6">
    <location>
        <begin position="51"/>
        <end position="75"/>
    </location>
</feature>
<dbReference type="GO" id="GO:0005886">
    <property type="term" value="C:plasma membrane"/>
    <property type="evidence" value="ECO:0007669"/>
    <property type="project" value="UniProtKB-SubCell"/>
</dbReference>
<feature type="transmembrane region" description="Helical" evidence="6">
    <location>
        <begin position="202"/>
        <end position="222"/>
    </location>
</feature>
<evidence type="ECO:0000256" key="1">
    <source>
        <dbReference type="ARBA" id="ARBA00004651"/>
    </source>
</evidence>
<feature type="domain" description="EamA" evidence="7">
    <location>
        <begin position="176"/>
        <end position="311"/>
    </location>
</feature>
<keyword evidence="9" id="KW-1185">Reference proteome</keyword>
<dbReference type="Pfam" id="PF00892">
    <property type="entry name" value="EamA"/>
    <property type="match status" value="2"/>
</dbReference>
<dbReference type="InterPro" id="IPR000620">
    <property type="entry name" value="EamA_dom"/>
</dbReference>
<dbReference type="PANTHER" id="PTHR32322">
    <property type="entry name" value="INNER MEMBRANE TRANSPORTER"/>
    <property type="match status" value="1"/>
</dbReference>
<keyword evidence="4 6" id="KW-1133">Transmembrane helix</keyword>
<dbReference type="SUPFAM" id="SSF103481">
    <property type="entry name" value="Multidrug resistance efflux transporter EmrE"/>
    <property type="match status" value="2"/>
</dbReference>
<evidence type="ECO:0000259" key="7">
    <source>
        <dbReference type="Pfam" id="PF00892"/>
    </source>
</evidence>
<dbReference type="EMBL" id="FOVP01000012">
    <property type="protein sequence ID" value="SFN98704.1"/>
    <property type="molecule type" value="Genomic_DNA"/>
</dbReference>
<feature type="transmembrane region" description="Helical" evidence="6">
    <location>
        <begin position="12"/>
        <end position="31"/>
    </location>
</feature>
<sequence>MAQASIVNNKALPAFWGITLCWVAVLIYAAANSVVTLLVEIGDAHRVNGHNVITFANLLVLGSMISLIPMIFFFWRDWTAKNLRALTSRDWAILVVSTTLSSAVTPGLFFFALENTTVTNVVIAGRFDPPLFLLLAAVFLKEKLDRWAFAGGLIILLGAVVILALKDSETGFAIGKGEIAAVVATLSFTVSTIITRSALKHLPLGVFSIFRTVLGTLIYVLFNVYFSSHHHFSEMFQPVLLKWIWVYAVLVIIIGQFTWNLGLKYANAKDVALATSFSPLAAISIAVVLLGEDPGSGFLPGAIIIFFGIALAQIGRWQHPDEKKAAIEKSIELEGKVNFKGV</sequence>
<reference evidence="9" key="1">
    <citation type="submission" date="2016-10" db="EMBL/GenBank/DDBJ databases">
        <authorList>
            <person name="Varghese N."/>
            <person name="Submissions S."/>
        </authorList>
    </citation>
    <scope>NUCLEOTIDE SEQUENCE [LARGE SCALE GENOMIC DNA]</scope>
    <source>
        <strain evidence="9">DSM 28463</strain>
    </source>
</reference>
<accession>A0A1I5DHG7</accession>
<organism evidence="8 9">
    <name type="scientific">Roseovarius lutimaris</name>
    <dbReference type="NCBI Taxonomy" id="1005928"/>
    <lineage>
        <taxon>Bacteria</taxon>
        <taxon>Pseudomonadati</taxon>
        <taxon>Pseudomonadota</taxon>
        <taxon>Alphaproteobacteria</taxon>
        <taxon>Rhodobacterales</taxon>
        <taxon>Roseobacteraceae</taxon>
        <taxon>Roseovarius</taxon>
    </lineage>
</organism>
<evidence type="ECO:0000313" key="9">
    <source>
        <dbReference type="Proteomes" id="UP000198599"/>
    </source>
</evidence>
<protein>
    <submittedName>
        <fullName evidence="8">Permease of the drug/metabolite transporter (DMT) superfamily</fullName>
    </submittedName>
</protein>
<feature type="transmembrane region" description="Helical" evidence="6">
    <location>
        <begin position="91"/>
        <end position="112"/>
    </location>
</feature>
<proteinExistence type="predicted"/>
<dbReference type="Proteomes" id="UP000198599">
    <property type="component" value="Unassembled WGS sequence"/>
</dbReference>
<feature type="transmembrane region" description="Helical" evidence="6">
    <location>
        <begin position="242"/>
        <end position="259"/>
    </location>
</feature>
<dbReference type="STRING" id="1005928.SAMN04487859_112133"/>
<feature type="transmembrane region" description="Helical" evidence="6">
    <location>
        <begin position="147"/>
        <end position="165"/>
    </location>
</feature>
<evidence type="ECO:0000256" key="3">
    <source>
        <dbReference type="ARBA" id="ARBA00022692"/>
    </source>
</evidence>
<name>A0A1I5DHG7_9RHOB</name>
<dbReference type="AlphaFoldDB" id="A0A1I5DHG7"/>
<dbReference type="InterPro" id="IPR037185">
    <property type="entry name" value="EmrE-like"/>
</dbReference>
<gene>
    <name evidence="8" type="ORF">SAMN04487859_112133</name>
</gene>
<feature type="transmembrane region" description="Helical" evidence="6">
    <location>
        <begin position="177"/>
        <end position="195"/>
    </location>
</feature>
<keyword evidence="5 6" id="KW-0472">Membrane</keyword>
<feature type="transmembrane region" description="Helical" evidence="6">
    <location>
        <begin position="271"/>
        <end position="291"/>
    </location>
</feature>
<evidence type="ECO:0000256" key="6">
    <source>
        <dbReference type="SAM" id="Phobius"/>
    </source>
</evidence>
<feature type="transmembrane region" description="Helical" evidence="6">
    <location>
        <begin position="297"/>
        <end position="314"/>
    </location>
</feature>
<dbReference type="PANTHER" id="PTHR32322:SF18">
    <property type="entry name" value="S-ADENOSYLMETHIONINE_S-ADENOSYLHOMOCYSTEINE TRANSPORTER"/>
    <property type="match status" value="1"/>
</dbReference>
<keyword evidence="3 6" id="KW-0812">Transmembrane</keyword>
<feature type="domain" description="EamA" evidence="7">
    <location>
        <begin position="16"/>
        <end position="163"/>
    </location>
</feature>
<dbReference type="InterPro" id="IPR050638">
    <property type="entry name" value="AA-Vitamin_Transporters"/>
</dbReference>
<evidence type="ECO:0000313" key="8">
    <source>
        <dbReference type="EMBL" id="SFN98704.1"/>
    </source>
</evidence>
<evidence type="ECO:0000256" key="5">
    <source>
        <dbReference type="ARBA" id="ARBA00023136"/>
    </source>
</evidence>
<comment type="subcellular location">
    <subcellularLocation>
        <location evidence="1">Cell membrane</location>
        <topology evidence="1">Multi-pass membrane protein</topology>
    </subcellularLocation>
</comment>